<organism evidence="2 3">
    <name type="scientific">Labeo rohita</name>
    <name type="common">Indian major carp</name>
    <name type="synonym">Cyprinus rohita</name>
    <dbReference type="NCBI Taxonomy" id="84645"/>
    <lineage>
        <taxon>Eukaryota</taxon>
        <taxon>Metazoa</taxon>
        <taxon>Chordata</taxon>
        <taxon>Craniata</taxon>
        <taxon>Vertebrata</taxon>
        <taxon>Euteleostomi</taxon>
        <taxon>Actinopterygii</taxon>
        <taxon>Neopterygii</taxon>
        <taxon>Teleostei</taxon>
        <taxon>Ostariophysi</taxon>
        <taxon>Cypriniformes</taxon>
        <taxon>Cyprinidae</taxon>
        <taxon>Labeoninae</taxon>
        <taxon>Labeonini</taxon>
        <taxon>Labeo</taxon>
    </lineage>
</organism>
<feature type="transmembrane region" description="Helical" evidence="1">
    <location>
        <begin position="49"/>
        <end position="71"/>
    </location>
</feature>
<dbReference type="Proteomes" id="UP000830375">
    <property type="component" value="Unassembled WGS sequence"/>
</dbReference>
<accession>A0ABQ8N0P3</accession>
<evidence type="ECO:0000313" key="2">
    <source>
        <dbReference type="EMBL" id="KAI2668535.1"/>
    </source>
</evidence>
<reference evidence="2 3" key="1">
    <citation type="submission" date="2022-01" db="EMBL/GenBank/DDBJ databases">
        <title>A high-quality chromosome-level genome assembly of rohu carp, Labeo rohita.</title>
        <authorList>
            <person name="Arick M.A. II"/>
            <person name="Hsu C.-Y."/>
            <person name="Magbanua Z."/>
            <person name="Pechanova O."/>
            <person name="Grover C."/>
            <person name="Miller E."/>
            <person name="Thrash A."/>
            <person name="Ezzel L."/>
            <person name="Alam S."/>
            <person name="Benzie J."/>
            <person name="Hamilton M."/>
            <person name="Karsi A."/>
            <person name="Lawrence M.L."/>
            <person name="Peterson D.G."/>
        </authorList>
    </citation>
    <scope>NUCLEOTIDE SEQUENCE [LARGE SCALE GENOMIC DNA]</scope>
    <source>
        <strain evidence="3">BAU-BD-2019</strain>
        <tissue evidence="2">Blood</tissue>
    </source>
</reference>
<sequence length="78" mass="8597">MLNKTLSSSVEDCKGNYLSNSRPRVVCGAYRHNRYSTPDQWESLCKSSIFMLMFLSSLCTLGGLSSLDVIVNSSLLGN</sequence>
<dbReference type="EMBL" id="JACTAM010000001">
    <property type="protein sequence ID" value="KAI2668535.1"/>
    <property type="molecule type" value="Genomic_DNA"/>
</dbReference>
<keyword evidence="3" id="KW-1185">Reference proteome</keyword>
<protein>
    <submittedName>
        <fullName evidence="2">Uncharacterized protein</fullName>
    </submittedName>
</protein>
<evidence type="ECO:0000256" key="1">
    <source>
        <dbReference type="SAM" id="Phobius"/>
    </source>
</evidence>
<name>A0ABQ8N0P3_LABRO</name>
<gene>
    <name evidence="2" type="ORF">H4Q32_005272</name>
</gene>
<proteinExistence type="predicted"/>
<evidence type="ECO:0000313" key="3">
    <source>
        <dbReference type="Proteomes" id="UP000830375"/>
    </source>
</evidence>
<keyword evidence="1" id="KW-0812">Transmembrane</keyword>
<keyword evidence="1" id="KW-1133">Transmembrane helix</keyword>
<keyword evidence="1" id="KW-0472">Membrane</keyword>
<comment type="caution">
    <text evidence="2">The sequence shown here is derived from an EMBL/GenBank/DDBJ whole genome shotgun (WGS) entry which is preliminary data.</text>
</comment>